<name>A0A7C8IBM5_9PLEO</name>
<reference evidence="2 3" key="1">
    <citation type="submission" date="2020-01" db="EMBL/GenBank/DDBJ databases">
        <authorList>
            <consortium name="DOE Joint Genome Institute"/>
            <person name="Haridas S."/>
            <person name="Albert R."/>
            <person name="Binder M."/>
            <person name="Bloem J."/>
            <person name="Labutti K."/>
            <person name="Salamov A."/>
            <person name="Andreopoulos B."/>
            <person name="Baker S.E."/>
            <person name="Barry K."/>
            <person name="Bills G."/>
            <person name="Bluhm B.H."/>
            <person name="Cannon C."/>
            <person name="Castanera R."/>
            <person name="Culley D.E."/>
            <person name="Daum C."/>
            <person name="Ezra D."/>
            <person name="Gonzalez J.B."/>
            <person name="Henrissat B."/>
            <person name="Kuo A."/>
            <person name="Liang C."/>
            <person name="Lipzen A."/>
            <person name="Lutzoni F."/>
            <person name="Magnuson J."/>
            <person name="Mondo S."/>
            <person name="Nolan M."/>
            <person name="Ohm R."/>
            <person name="Pangilinan J."/>
            <person name="Park H.-J.H."/>
            <person name="Ramirez L."/>
            <person name="Alfaro M."/>
            <person name="Sun H."/>
            <person name="Tritt A."/>
            <person name="Yoshinaga Y."/>
            <person name="Zwiers L.-H.L."/>
            <person name="Turgeon B.G."/>
            <person name="Goodwin S.B."/>
            <person name="Spatafora J.W."/>
            <person name="Crous P.W."/>
            <person name="Grigoriev I.V."/>
        </authorList>
    </citation>
    <scope>NUCLEOTIDE SEQUENCE [LARGE SCALE GENOMIC DNA]</scope>
    <source>
        <strain evidence="2 3">CBS 611.86</strain>
    </source>
</reference>
<accession>A0A7C8IBM5</accession>
<comment type="caution">
    <text evidence="2">The sequence shown here is derived from an EMBL/GenBank/DDBJ whole genome shotgun (WGS) entry which is preliminary data.</text>
</comment>
<gene>
    <name evidence="2" type="ORF">BDV95DRAFT_603013</name>
</gene>
<organism evidence="2 3">
    <name type="scientific">Massariosphaeria phaeospora</name>
    <dbReference type="NCBI Taxonomy" id="100035"/>
    <lineage>
        <taxon>Eukaryota</taxon>
        <taxon>Fungi</taxon>
        <taxon>Dikarya</taxon>
        <taxon>Ascomycota</taxon>
        <taxon>Pezizomycotina</taxon>
        <taxon>Dothideomycetes</taxon>
        <taxon>Pleosporomycetidae</taxon>
        <taxon>Pleosporales</taxon>
        <taxon>Pleosporales incertae sedis</taxon>
        <taxon>Massariosphaeria</taxon>
    </lineage>
</organism>
<dbReference type="InterPro" id="IPR036047">
    <property type="entry name" value="F-box-like_dom_sf"/>
</dbReference>
<dbReference type="PROSITE" id="PS50181">
    <property type="entry name" value="FBOX"/>
    <property type="match status" value="1"/>
</dbReference>
<protein>
    <recommendedName>
        <fullName evidence="1">F-box domain-containing protein</fullName>
    </recommendedName>
</protein>
<evidence type="ECO:0000313" key="3">
    <source>
        <dbReference type="Proteomes" id="UP000481861"/>
    </source>
</evidence>
<proteinExistence type="predicted"/>
<dbReference type="EMBL" id="JAADJZ010000004">
    <property type="protein sequence ID" value="KAF2875597.1"/>
    <property type="molecule type" value="Genomic_DNA"/>
</dbReference>
<evidence type="ECO:0000259" key="1">
    <source>
        <dbReference type="PROSITE" id="PS50181"/>
    </source>
</evidence>
<dbReference type="SUPFAM" id="SSF81383">
    <property type="entry name" value="F-box domain"/>
    <property type="match status" value="1"/>
</dbReference>
<dbReference type="AlphaFoldDB" id="A0A7C8IBM5"/>
<keyword evidence="3" id="KW-1185">Reference proteome</keyword>
<feature type="domain" description="F-box" evidence="1">
    <location>
        <begin position="1"/>
        <end position="46"/>
    </location>
</feature>
<sequence length="491" mass="55910">MAALTGLADELLLMIIEPLDAKTLARLCRVTRNLYRISEKRLYREIEVRGCQTILKLMYTFYHRPELFPHVERLALYAEDGRFMNQCSPIGGLFETLDDGTDFVQRCHDWVKSLDGSHWEWLDKIQSRYETAFAGILLISLYNVKYLTLEITESEERGQPVLGPCEALFGHRDTMPITPMLDHFNNMARFSIPGRHFALLNFPYNTLSRLDIDLVVQFPDIYTGNYENILVDGEIRPLKRLDTLSDQSDWTGLSGSYLPYLPHLITSIQATQLTRFELCLARSPRDETQHLLGSFAFVITSLRSVAQTLEHICITVTEEVQYEFTESGEYDVPVFDLNCLRRFEPISTLQGFNRLKSFAAPQQALVHRNYGKKCVVKGNLANVFPESLEKLTITHLDAKMVSWLDDVLHAKSGLPGLRSIALECSTVFGKSPLWFVSQLGDRERFVAAGIALSITDLNEPWYGVTEVKTDESGIWGDNWDDNDWGLVAFGG</sequence>
<dbReference type="InterPro" id="IPR001810">
    <property type="entry name" value="F-box_dom"/>
</dbReference>
<dbReference type="OrthoDB" id="3750626at2759"/>
<evidence type="ECO:0000313" key="2">
    <source>
        <dbReference type="EMBL" id="KAF2875597.1"/>
    </source>
</evidence>
<dbReference type="Proteomes" id="UP000481861">
    <property type="component" value="Unassembled WGS sequence"/>
</dbReference>